<evidence type="ECO:0000313" key="1">
    <source>
        <dbReference type="EMBL" id="ONM18883.1"/>
    </source>
</evidence>
<gene>
    <name evidence="1" type="ORF">ZEAMMB73_Zm00001d004419</name>
</gene>
<sequence>MEEVTAGLSNYRMAICEGQGIASQANQMPMQYGDRDRIQELVSIVPHGVRMLAESLENGRASELQNYVQNGIPEQWMVPADQRMESTSSRLQHVLKCLQGVGPFGHHLGPECAIMIPKPEPNVVVENLFRQIASPHITDNKLRNTASPQMCALEDLEFGKRFLYSLIFVGMAFVCATTAKTSSFHLAGITWKMKLY</sequence>
<dbReference type="PaxDb" id="4577-AC217553.3_FGP001"/>
<dbReference type="eggNOG" id="ENOG502R49W">
    <property type="taxonomic scope" value="Eukaryota"/>
</dbReference>
<dbReference type="InParanoid" id="A0A1D6EFB3"/>
<reference evidence="1" key="1">
    <citation type="submission" date="2015-12" db="EMBL/GenBank/DDBJ databases">
        <title>Update maize B73 reference genome by single molecule sequencing technologies.</title>
        <authorList>
            <consortium name="Maize Genome Sequencing Project"/>
            <person name="Ware D."/>
        </authorList>
    </citation>
    <scope>NUCLEOTIDE SEQUENCE [LARGE SCALE GENOMIC DNA]</scope>
    <source>
        <tissue evidence="1">Seedling</tissue>
    </source>
</reference>
<proteinExistence type="predicted"/>
<dbReference type="STRING" id="4577.A0A1D6EFB3"/>
<dbReference type="ExpressionAtlas" id="A0A1D6EFB3">
    <property type="expression patterns" value="baseline and differential"/>
</dbReference>
<protein>
    <submittedName>
        <fullName evidence="1">Uncharacterized protein</fullName>
    </submittedName>
</protein>
<dbReference type="AlphaFoldDB" id="A0A1D6EFB3"/>
<accession>A0A1D6EFB3</accession>
<name>A0A1D6EFB3_MAIZE</name>
<organism evidence="1">
    <name type="scientific">Zea mays</name>
    <name type="common">Maize</name>
    <dbReference type="NCBI Taxonomy" id="4577"/>
    <lineage>
        <taxon>Eukaryota</taxon>
        <taxon>Viridiplantae</taxon>
        <taxon>Streptophyta</taxon>
        <taxon>Embryophyta</taxon>
        <taxon>Tracheophyta</taxon>
        <taxon>Spermatophyta</taxon>
        <taxon>Magnoliopsida</taxon>
        <taxon>Liliopsida</taxon>
        <taxon>Poales</taxon>
        <taxon>Poaceae</taxon>
        <taxon>PACMAD clade</taxon>
        <taxon>Panicoideae</taxon>
        <taxon>Andropogonodae</taxon>
        <taxon>Andropogoneae</taxon>
        <taxon>Tripsacinae</taxon>
        <taxon>Zea</taxon>
    </lineage>
</organism>
<dbReference type="EMBL" id="CM007648">
    <property type="protein sequence ID" value="ONM18883.1"/>
    <property type="molecule type" value="Genomic_DNA"/>
</dbReference>